<dbReference type="RefSeq" id="WP_413274122.1">
    <property type="nucleotide sequence ID" value="NZ_JBHFNQ010000218.1"/>
</dbReference>
<evidence type="ECO:0000313" key="1">
    <source>
        <dbReference type="EMBL" id="MFB2881136.1"/>
    </source>
</evidence>
<name>A0ABV4XF16_9CYAN</name>
<comment type="caution">
    <text evidence="1">The sequence shown here is derived from an EMBL/GenBank/DDBJ whole genome shotgun (WGS) entry which is preliminary data.</text>
</comment>
<evidence type="ECO:0000313" key="2">
    <source>
        <dbReference type="Proteomes" id="UP001576774"/>
    </source>
</evidence>
<proteinExistence type="predicted"/>
<gene>
    <name evidence="1" type="ORF">ACE1CC_30160</name>
</gene>
<protein>
    <submittedName>
        <fullName evidence="1">Tetratricopeptide repeat protein</fullName>
    </submittedName>
</protein>
<sequence>MIGLTYSYLNRQQKAMDSYQQALSLFREVGDQEAVQETLRQIRGVQQAMSQVG</sequence>
<dbReference type="Proteomes" id="UP001576774">
    <property type="component" value="Unassembled WGS sequence"/>
</dbReference>
<reference evidence="1 2" key="1">
    <citation type="submission" date="2024-09" db="EMBL/GenBank/DDBJ databases">
        <title>Floridaenema gen nov. (Aerosakkonemataceae, Aerosakkonematales ord. nov., Cyanobacteria) from benthic tropical and subtropical fresh waters, with the description of four new species.</title>
        <authorList>
            <person name="Moretto J.A."/>
            <person name="Berthold D.E."/>
            <person name="Lefler F.W."/>
            <person name="Huang I.-S."/>
            <person name="Laughinghouse H. IV."/>
        </authorList>
    </citation>
    <scope>NUCLEOTIDE SEQUENCE [LARGE SCALE GENOMIC DNA]</scope>
    <source>
        <strain evidence="1 2">BLCC-F46</strain>
    </source>
</reference>
<dbReference type="InterPro" id="IPR011990">
    <property type="entry name" value="TPR-like_helical_dom_sf"/>
</dbReference>
<organism evidence="1 2">
    <name type="scientific">Floridaenema aerugineum BLCC-F46</name>
    <dbReference type="NCBI Taxonomy" id="3153654"/>
    <lineage>
        <taxon>Bacteria</taxon>
        <taxon>Bacillati</taxon>
        <taxon>Cyanobacteriota</taxon>
        <taxon>Cyanophyceae</taxon>
        <taxon>Oscillatoriophycideae</taxon>
        <taxon>Aerosakkonematales</taxon>
        <taxon>Aerosakkonemataceae</taxon>
        <taxon>Floridanema</taxon>
        <taxon>Floridanema aerugineum</taxon>
    </lineage>
</organism>
<accession>A0ABV4XF16</accession>
<dbReference type="EMBL" id="JBHFNQ010000218">
    <property type="protein sequence ID" value="MFB2881136.1"/>
    <property type="molecule type" value="Genomic_DNA"/>
</dbReference>
<keyword evidence="2" id="KW-1185">Reference proteome</keyword>
<dbReference type="Gene3D" id="1.25.40.10">
    <property type="entry name" value="Tetratricopeptide repeat domain"/>
    <property type="match status" value="1"/>
</dbReference>